<evidence type="ECO:0000313" key="6">
    <source>
        <dbReference type="Proteomes" id="UP000281771"/>
    </source>
</evidence>
<dbReference type="InterPro" id="IPR029062">
    <property type="entry name" value="Class_I_gatase-like"/>
</dbReference>
<dbReference type="PANTHER" id="PTHR20842:SF0">
    <property type="entry name" value="ALPHA-ASPARTYL DIPEPTIDASE"/>
    <property type="match status" value="1"/>
</dbReference>
<protein>
    <submittedName>
        <fullName evidence="5">Peptidase S51</fullName>
    </submittedName>
</protein>
<keyword evidence="6" id="KW-1185">Reference proteome</keyword>
<name>A0A3P1V5U3_9STRE</name>
<dbReference type="GO" id="GO:0006508">
    <property type="term" value="P:proteolysis"/>
    <property type="evidence" value="ECO:0007669"/>
    <property type="project" value="UniProtKB-KW"/>
</dbReference>
<dbReference type="EMBL" id="RQZA01000014">
    <property type="protein sequence ID" value="RRD29604.1"/>
    <property type="molecule type" value="Genomic_DNA"/>
</dbReference>
<evidence type="ECO:0000313" key="5">
    <source>
        <dbReference type="EMBL" id="RRD29604.1"/>
    </source>
</evidence>
<gene>
    <name evidence="5" type="ORF">EII38_09435</name>
</gene>
<dbReference type="Gene3D" id="3.40.50.880">
    <property type="match status" value="1"/>
</dbReference>
<evidence type="ECO:0000256" key="2">
    <source>
        <dbReference type="ARBA" id="ARBA00022670"/>
    </source>
</evidence>
<comment type="caution">
    <text evidence="5">The sequence shown here is derived from an EMBL/GenBank/DDBJ whole genome shotgun (WGS) entry which is preliminary data.</text>
</comment>
<dbReference type="Proteomes" id="UP000281771">
    <property type="component" value="Unassembled WGS sequence"/>
</dbReference>
<evidence type="ECO:0000256" key="1">
    <source>
        <dbReference type="ARBA" id="ARBA00006534"/>
    </source>
</evidence>
<dbReference type="InterPro" id="IPR005320">
    <property type="entry name" value="Peptidase_S51"/>
</dbReference>
<keyword evidence="3" id="KW-0378">Hydrolase</keyword>
<comment type="similarity">
    <text evidence="1">Belongs to the peptidase S51 family.</text>
</comment>
<dbReference type="PANTHER" id="PTHR20842">
    <property type="entry name" value="PROTEASE S51 ALPHA-ASPARTYL DIPEPTIDASE"/>
    <property type="match status" value="1"/>
</dbReference>
<keyword evidence="4" id="KW-0720">Serine protease</keyword>
<dbReference type="STRING" id="1123309.GCA_000377005_00080"/>
<sequence>MSLFLCSHFAEVGSLLKDKVAGKKVLFIPTASINEEYKGYVGSARRLWEDMHTTLSEVEISTTPIEIIRSAFAEADIVYFTGGNTFFLIDQLKKTGVDELVKKHVSEGKCYVGESAGAIICAKDLSYITPMDEVPKDYSQGSYSGLGLIDFYVVPHYLCPPFEQSSQHILDKYPQLDICALTNSQAVLIENGVRLELSI</sequence>
<reference evidence="5 6" key="1">
    <citation type="submission" date="2018-11" db="EMBL/GenBank/DDBJ databases">
        <title>Genomes From Bacteria Associated with the Canine Oral Cavity: a Test Case for Automated Genome-Based Taxonomic Assignment.</title>
        <authorList>
            <person name="Coil D.A."/>
            <person name="Jospin G."/>
            <person name="Darling A.E."/>
            <person name="Wallis C."/>
            <person name="Davis I.J."/>
            <person name="Harris S."/>
            <person name="Eisen J.A."/>
            <person name="Holcombe L.J."/>
            <person name="O'Flynn C."/>
        </authorList>
    </citation>
    <scope>NUCLEOTIDE SEQUENCE [LARGE SCALE GENOMIC DNA]</scope>
    <source>
        <strain evidence="5 6">OH4621_COT-116</strain>
    </source>
</reference>
<dbReference type="RefSeq" id="WP_124777952.1">
    <property type="nucleotide sequence ID" value="NZ_RQZA01000014.1"/>
</dbReference>
<evidence type="ECO:0000256" key="4">
    <source>
        <dbReference type="ARBA" id="ARBA00022825"/>
    </source>
</evidence>
<accession>A0A3P1V5U3</accession>
<dbReference type="SUPFAM" id="SSF52317">
    <property type="entry name" value="Class I glutamine amidotransferase-like"/>
    <property type="match status" value="1"/>
</dbReference>
<dbReference type="Pfam" id="PF03575">
    <property type="entry name" value="Peptidase_S51"/>
    <property type="match status" value="1"/>
</dbReference>
<organism evidence="5 6">
    <name type="scientific">Streptococcus minor</name>
    <dbReference type="NCBI Taxonomy" id="229549"/>
    <lineage>
        <taxon>Bacteria</taxon>
        <taxon>Bacillati</taxon>
        <taxon>Bacillota</taxon>
        <taxon>Bacilli</taxon>
        <taxon>Lactobacillales</taxon>
        <taxon>Streptococcaceae</taxon>
        <taxon>Streptococcus</taxon>
    </lineage>
</organism>
<dbReference type="GO" id="GO:0008236">
    <property type="term" value="F:serine-type peptidase activity"/>
    <property type="evidence" value="ECO:0007669"/>
    <property type="project" value="UniProtKB-KW"/>
</dbReference>
<dbReference type="AlphaFoldDB" id="A0A3P1V5U3"/>
<keyword evidence="2" id="KW-0645">Protease</keyword>
<evidence type="ECO:0000256" key="3">
    <source>
        <dbReference type="ARBA" id="ARBA00022801"/>
    </source>
</evidence>
<proteinExistence type="inferred from homology"/>